<feature type="active site" description="Nucleophile" evidence="7 9">
    <location>
        <position position="2"/>
    </location>
</feature>
<comment type="similarity">
    <text evidence="2 7 8">In the C-terminal section; belongs to the purine/pyrimidine phosphoribosyltransferase family.</text>
</comment>
<dbReference type="Pfam" id="PF13537">
    <property type="entry name" value="GATase_7"/>
    <property type="match status" value="1"/>
</dbReference>
<dbReference type="EC" id="2.4.2.14" evidence="7"/>
<evidence type="ECO:0000256" key="4">
    <source>
        <dbReference type="ARBA" id="ARBA00022679"/>
    </source>
</evidence>
<dbReference type="Proteomes" id="UP000189810">
    <property type="component" value="Chromosome I"/>
</dbReference>
<name>A0A1M6TMM2_9AQUI</name>
<dbReference type="CDD" id="cd06223">
    <property type="entry name" value="PRTases_typeI"/>
    <property type="match status" value="1"/>
</dbReference>
<dbReference type="Pfam" id="PF00156">
    <property type="entry name" value="Pribosyltran"/>
    <property type="match status" value="1"/>
</dbReference>
<dbReference type="PROSITE" id="PS51278">
    <property type="entry name" value="GATASE_TYPE_2"/>
    <property type="match status" value="1"/>
</dbReference>
<evidence type="ECO:0000256" key="8">
    <source>
        <dbReference type="PIRNR" id="PIRNR000485"/>
    </source>
</evidence>
<comment type="cofactor">
    <cofactor evidence="7 11">
        <name>[4Fe-4S] cluster</name>
        <dbReference type="ChEBI" id="CHEBI:49883"/>
    </cofactor>
    <text evidence="7 11">Binds 1 [4Fe-4S] cluster per subunit.</text>
</comment>
<comment type="pathway">
    <text evidence="1 7 8">Purine metabolism; IMP biosynthesis via de novo pathway; N(1)-(5-phospho-D-ribosyl)glycinamide from 5-phospho-alpha-D-ribose 1-diphosphate: step 1/2.</text>
</comment>
<dbReference type="InterPro" id="IPR005854">
    <property type="entry name" value="PurF"/>
</dbReference>
<dbReference type="PIRSF" id="PIRSF000485">
    <property type="entry name" value="Amd_phspho_trans"/>
    <property type="match status" value="1"/>
</dbReference>
<keyword evidence="14" id="KW-1185">Reference proteome</keyword>
<keyword evidence="5 7" id="KW-0658">Purine biosynthesis</keyword>
<sequence>MCGIFGIFNVEHAQKYAFYGIYALQHRGQESVGIAVSDLADIKLIKRSGLVLEAISKEDIESLEGSIAIAHVRYSTAGDLGLTNAQPFLKETPFGKVALVHNGNLVNYTSLKAELEKEGVSFEHTSDSELFLALLGRGTYVPESISMNPLDEELLPHIFYALSRVKGAYSLIYLFKDKLIAARDPYGFRPLLMGRLKDAVLFASESCAFDILGAQFFREVKPGEVVVVDFHGIRSYFPFKSPRKAMCIFEFVYFSKPESYIFGDWVYNVRKSMGRQLAIEDDVDADVVVPVPDSGIVPAIGYSQEKSIPLELGLIRNHYVGRSFIEPTQELRDVKVLMKFNANRPVLEGKRVVVIDDSLVRGTTSKKIVSMLRKAGAKEVHMRIASPPVIGPCYYGIDTPTREELIACKLNQEDIRKFIGADSLRYLSLEGLRSCVKNYQEFCDACFSNVYPIPLEDESCLSKT</sequence>
<dbReference type="SUPFAM" id="SSF56235">
    <property type="entry name" value="N-terminal nucleophile aminohydrolases (Ntn hydrolases)"/>
    <property type="match status" value="1"/>
</dbReference>
<dbReference type="UniPathway" id="UPA00074">
    <property type="reaction ID" value="UER00124"/>
</dbReference>
<dbReference type="InterPro" id="IPR035584">
    <property type="entry name" value="PurF_N"/>
</dbReference>
<dbReference type="AlphaFoldDB" id="A0A1M6TMM2"/>
<dbReference type="GO" id="GO:0004044">
    <property type="term" value="F:amidophosphoribosyltransferase activity"/>
    <property type="evidence" value="ECO:0007669"/>
    <property type="project" value="UniProtKB-UniRule"/>
</dbReference>
<keyword evidence="7 10" id="KW-0460">Magnesium</keyword>
<dbReference type="GO" id="GO:0000287">
    <property type="term" value="F:magnesium ion binding"/>
    <property type="evidence" value="ECO:0007669"/>
    <property type="project" value="UniProtKB-UniRule"/>
</dbReference>
<dbReference type="Gene3D" id="3.40.50.2020">
    <property type="match status" value="1"/>
</dbReference>
<dbReference type="GO" id="GO:0006189">
    <property type="term" value="P:'de novo' IMP biosynthetic process"/>
    <property type="evidence" value="ECO:0007669"/>
    <property type="project" value="UniProtKB-UniRule"/>
</dbReference>
<feature type="binding site" evidence="7 11">
    <location>
        <position position="446"/>
    </location>
    <ligand>
        <name>[4Fe-4S] cluster</name>
        <dbReference type="ChEBI" id="CHEBI:49883"/>
    </ligand>
</feature>
<feature type="binding site" evidence="7 11">
    <location>
        <position position="443"/>
    </location>
    <ligand>
        <name>[4Fe-4S] cluster</name>
        <dbReference type="ChEBI" id="CHEBI:49883"/>
    </ligand>
</feature>
<evidence type="ECO:0000259" key="12">
    <source>
        <dbReference type="PROSITE" id="PS51278"/>
    </source>
</evidence>
<dbReference type="STRING" id="381751.SAMN05444391_1526"/>
<gene>
    <name evidence="7" type="primary">purF</name>
    <name evidence="13" type="ORF">SAMN05444391_1526</name>
</gene>
<evidence type="ECO:0000256" key="2">
    <source>
        <dbReference type="ARBA" id="ARBA00010138"/>
    </source>
</evidence>
<keyword evidence="4 7" id="KW-0808">Transferase</keyword>
<evidence type="ECO:0000313" key="13">
    <source>
        <dbReference type="EMBL" id="SHK58197.1"/>
    </source>
</evidence>
<dbReference type="OrthoDB" id="9801213at2"/>
<feature type="binding site" evidence="7 10">
    <location>
        <position position="357"/>
    </location>
    <ligand>
        <name>Mg(2+)</name>
        <dbReference type="ChEBI" id="CHEBI:18420"/>
    </ligand>
</feature>
<keyword evidence="6 7" id="KW-0315">Glutamine amidotransferase</keyword>
<comment type="function">
    <text evidence="7">Catalyzes the formation of phosphoribosylamine from phosphoribosylpyrophosphate (PRPP) and glutamine.</text>
</comment>
<dbReference type="Gene3D" id="3.60.20.10">
    <property type="entry name" value="Glutamine Phosphoribosylpyrophosphate, subunit 1, domain 1"/>
    <property type="match status" value="1"/>
</dbReference>
<evidence type="ECO:0000313" key="14">
    <source>
        <dbReference type="Proteomes" id="UP000189810"/>
    </source>
</evidence>
<keyword evidence="7 11" id="KW-0408">Iron</keyword>
<evidence type="ECO:0000256" key="6">
    <source>
        <dbReference type="ARBA" id="ARBA00022962"/>
    </source>
</evidence>
<feature type="binding site" evidence="7 11">
    <location>
        <position position="393"/>
    </location>
    <ligand>
        <name>[4Fe-4S] cluster</name>
        <dbReference type="ChEBI" id="CHEBI:49883"/>
    </ligand>
</feature>
<proteinExistence type="inferred from homology"/>
<dbReference type="InterPro" id="IPR029055">
    <property type="entry name" value="Ntn_hydrolases_N"/>
</dbReference>
<dbReference type="GO" id="GO:0009113">
    <property type="term" value="P:purine nucleobase biosynthetic process"/>
    <property type="evidence" value="ECO:0007669"/>
    <property type="project" value="UniProtKB-UniRule"/>
</dbReference>
<keyword evidence="3 7" id="KW-0328">Glycosyltransferase</keyword>
<keyword evidence="7 10" id="KW-0479">Metal-binding</keyword>
<dbReference type="RefSeq" id="WP_079654600.1">
    <property type="nucleotide sequence ID" value="NZ_LT670846.1"/>
</dbReference>
<feature type="binding site" evidence="7 10">
    <location>
        <position position="294"/>
    </location>
    <ligand>
        <name>Mg(2+)</name>
        <dbReference type="ChEBI" id="CHEBI:18420"/>
    </ligand>
</feature>
<dbReference type="GO" id="GO:0051539">
    <property type="term" value="F:4 iron, 4 sulfur cluster binding"/>
    <property type="evidence" value="ECO:0007669"/>
    <property type="project" value="UniProtKB-KW"/>
</dbReference>
<comment type="catalytic activity">
    <reaction evidence="7 8">
        <text>5-phospho-beta-D-ribosylamine + L-glutamate + diphosphate = 5-phospho-alpha-D-ribose 1-diphosphate + L-glutamine + H2O</text>
        <dbReference type="Rhea" id="RHEA:14905"/>
        <dbReference type="ChEBI" id="CHEBI:15377"/>
        <dbReference type="ChEBI" id="CHEBI:29985"/>
        <dbReference type="ChEBI" id="CHEBI:33019"/>
        <dbReference type="ChEBI" id="CHEBI:58017"/>
        <dbReference type="ChEBI" id="CHEBI:58359"/>
        <dbReference type="ChEBI" id="CHEBI:58681"/>
        <dbReference type="EC" id="2.4.2.14"/>
    </reaction>
</comment>
<dbReference type="InterPro" id="IPR000836">
    <property type="entry name" value="PRTase_dom"/>
</dbReference>
<evidence type="ECO:0000256" key="1">
    <source>
        <dbReference type="ARBA" id="ARBA00005209"/>
    </source>
</evidence>
<evidence type="ECO:0000256" key="3">
    <source>
        <dbReference type="ARBA" id="ARBA00022676"/>
    </source>
</evidence>
<evidence type="ECO:0000256" key="7">
    <source>
        <dbReference type="HAMAP-Rule" id="MF_01931"/>
    </source>
</evidence>
<dbReference type="EMBL" id="LT670846">
    <property type="protein sequence ID" value="SHK58197.1"/>
    <property type="molecule type" value="Genomic_DNA"/>
</dbReference>
<dbReference type="InterPro" id="IPR029057">
    <property type="entry name" value="PRTase-like"/>
</dbReference>
<organism evidence="13 14">
    <name type="scientific">Thermocrinis minervae</name>
    <dbReference type="NCBI Taxonomy" id="381751"/>
    <lineage>
        <taxon>Bacteria</taxon>
        <taxon>Pseudomonadati</taxon>
        <taxon>Aquificota</taxon>
        <taxon>Aquificia</taxon>
        <taxon>Aquificales</taxon>
        <taxon>Aquificaceae</taxon>
        <taxon>Thermocrinis</taxon>
    </lineage>
</organism>
<feature type="binding site" evidence="7 10">
    <location>
        <position position="356"/>
    </location>
    <ligand>
        <name>Mg(2+)</name>
        <dbReference type="ChEBI" id="CHEBI:18420"/>
    </ligand>
</feature>
<feature type="domain" description="Glutamine amidotransferase type-2" evidence="12">
    <location>
        <begin position="2"/>
        <end position="231"/>
    </location>
</feature>
<dbReference type="PANTHER" id="PTHR11907">
    <property type="entry name" value="AMIDOPHOSPHORIBOSYLTRANSFERASE"/>
    <property type="match status" value="1"/>
</dbReference>
<reference evidence="13 14" key="1">
    <citation type="submission" date="2016-11" db="EMBL/GenBank/DDBJ databases">
        <authorList>
            <person name="Jaros S."/>
            <person name="Januszkiewicz K."/>
            <person name="Wedrychowicz H."/>
        </authorList>
    </citation>
    <scope>NUCLEOTIDE SEQUENCE [LARGE SCALE GENOMIC DNA]</scope>
    <source>
        <strain evidence="13 14">DSM 19557</strain>
    </source>
</reference>
<accession>A0A1M6TMM2</accession>
<dbReference type="CDD" id="cd00715">
    <property type="entry name" value="GPATase_N"/>
    <property type="match status" value="1"/>
</dbReference>
<comment type="cofactor">
    <cofactor evidence="7 10">
        <name>Mg(2+)</name>
        <dbReference type="ChEBI" id="CHEBI:18420"/>
    </cofactor>
    <text evidence="7 10">Binds 1 Mg(2+) ion per subunit.</text>
</comment>
<dbReference type="HAMAP" id="MF_01931">
    <property type="entry name" value="PurF"/>
    <property type="match status" value="1"/>
</dbReference>
<evidence type="ECO:0000256" key="11">
    <source>
        <dbReference type="PIRSR" id="PIRSR000485-3"/>
    </source>
</evidence>
<evidence type="ECO:0000256" key="5">
    <source>
        <dbReference type="ARBA" id="ARBA00022755"/>
    </source>
</evidence>
<keyword evidence="7" id="KW-0004">4Fe-4S</keyword>
<keyword evidence="7 11" id="KW-0411">Iron-sulfur</keyword>
<dbReference type="NCBIfam" id="TIGR01134">
    <property type="entry name" value="purF"/>
    <property type="match status" value="1"/>
</dbReference>
<protein>
    <recommendedName>
        <fullName evidence="7">Amidophosphoribosyltransferase</fullName>
        <shortName evidence="7">ATase</shortName>
        <ecNumber evidence="7">2.4.2.14</ecNumber>
    </recommendedName>
    <alternativeName>
        <fullName evidence="7">Glutamine phosphoribosylpyrophosphate amidotransferase</fullName>
        <shortName evidence="7">GPATase</shortName>
    </alternativeName>
</protein>
<dbReference type="SUPFAM" id="SSF53271">
    <property type="entry name" value="PRTase-like"/>
    <property type="match status" value="1"/>
</dbReference>
<evidence type="ECO:0000256" key="9">
    <source>
        <dbReference type="PIRSR" id="PIRSR000485-1"/>
    </source>
</evidence>
<dbReference type="InterPro" id="IPR017932">
    <property type="entry name" value="GATase_2_dom"/>
</dbReference>
<feature type="binding site" evidence="7 11">
    <location>
        <position position="247"/>
    </location>
    <ligand>
        <name>[4Fe-4S] cluster</name>
        <dbReference type="ChEBI" id="CHEBI:49883"/>
    </ligand>
</feature>
<evidence type="ECO:0000256" key="10">
    <source>
        <dbReference type="PIRSR" id="PIRSR000485-2"/>
    </source>
</evidence>